<feature type="signal peptide" evidence="1">
    <location>
        <begin position="1"/>
        <end position="18"/>
    </location>
</feature>
<reference evidence="2" key="1">
    <citation type="submission" date="2023-03" db="EMBL/GenBank/DDBJ databases">
        <title>Massive genome expansion in bonnet fungi (Mycena s.s.) driven by repeated elements and novel gene families across ecological guilds.</title>
        <authorList>
            <consortium name="Lawrence Berkeley National Laboratory"/>
            <person name="Harder C.B."/>
            <person name="Miyauchi S."/>
            <person name="Viragh M."/>
            <person name="Kuo A."/>
            <person name="Thoen E."/>
            <person name="Andreopoulos B."/>
            <person name="Lu D."/>
            <person name="Skrede I."/>
            <person name="Drula E."/>
            <person name="Henrissat B."/>
            <person name="Morin E."/>
            <person name="Kohler A."/>
            <person name="Barry K."/>
            <person name="LaButti K."/>
            <person name="Morin E."/>
            <person name="Salamov A."/>
            <person name="Lipzen A."/>
            <person name="Mereny Z."/>
            <person name="Hegedus B."/>
            <person name="Baldrian P."/>
            <person name="Stursova M."/>
            <person name="Weitz H."/>
            <person name="Taylor A."/>
            <person name="Grigoriev I.V."/>
            <person name="Nagy L.G."/>
            <person name="Martin F."/>
            <person name="Kauserud H."/>
        </authorList>
    </citation>
    <scope>NUCLEOTIDE SEQUENCE</scope>
    <source>
        <strain evidence="2">9144</strain>
    </source>
</reference>
<sequence>MKALSSVLFALTLSLVSAKPGPEHRRGDEQPFIHVPLAHSDDYASGRVHMQLMDAMTAAVAGIRADAVRTTGIFDPMLGIRPIKAYTPCVDGYAGTEANNTYMCRNLDLYAFAPHGDMGSAAMVGNDVWGWAHTSTSGGATREFGLVGQMDGTAFVEVLSTGQIAYLGRLPTQSEWSIWRDIKVIGHYAYIGSEALGHGIQVFDLLKLLDKSLLDHPKEFSIETDLTALYDELPQGSSHNVVSHADKNLIVAVGAQPRLDKCAAGLIFIDVTDPANPTTAGCAGDDGYVHDAQCLTYHGPDAKYDGFDVCYSFNEDTFTIYNITDPSSPSVISATFYHGVSYSHQGWVTDVKNQSYLLLNDELDEMFQRGWATDQKTTTYIWDITDLARPVLTGKHKSPVVAIDHNLYVHNSLAYESNYKSGLRIVDVSSIAADPTGASFVEAAFFDGHPEDDAQGGEAVFGGAWSVYPYFASGHVLVNTLERGLFVVKYNKTV</sequence>
<comment type="caution">
    <text evidence="2">The sequence shown here is derived from an EMBL/GenBank/DDBJ whole genome shotgun (WGS) entry which is preliminary data.</text>
</comment>
<evidence type="ECO:0000313" key="3">
    <source>
        <dbReference type="Proteomes" id="UP001219525"/>
    </source>
</evidence>
<dbReference type="EMBL" id="JARJCW010000086">
    <property type="protein sequence ID" value="KAJ7196049.1"/>
    <property type="molecule type" value="Genomic_DNA"/>
</dbReference>
<protein>
    <recommendedName>
        <fullName evidence="4">Regulatory P domain-containing protein</fullName>
    </recommendedName>
</protein>
<accession>A0AAD6Y2I1</accession>
<dbReference type="InterPro" id="IPR013211">
    <property type="entry name" value="LVIVD"/>
</dbReference>
<evidence type="ECO:0000313" key="2">
    <source>
        <dbReference type="EMBL" id="KAJ7196049.1"/>
    </source>
</evidence>
<dbReference type="NCBIfam" id="TIGR04312">
    <property type="entry name" value="choice_anch_B"/>
    <property type="match status" value="1"/>
</dbReference>
<keyword evidence="1" id="KW-0732">Signal</keyword>
<dbReference type="Pfam" id="PF08309">
    <property type="entry name" value="LVIVD"/>
    <property type="match status" value="1"/>
</dbReference>
<dbReference type="GO" id="GO:0005576">
    <property type="term" value="C:extracellular region"/>
    <property type="evidence" value="ECO:0007669"/>
    <property type="project" value="TreeGrafter"/>
</dbReference>
<organism evidence="2 3">
    <name type="scientific">Mycena pura</name>
    <dbReference type="NCBI Taxonomy" id="153505"/>
    <lineage>
        <taxon>Eukaryota</taxon>
        <taxon>Fungi</taxon>
        <taxon>Dikarya</taxon>
        <taxon>Basidiomycota</taxon>
        <taxon>Agaricomycotina</taxon>
        <taxon>Agaricomycetes</taxon>
        <taxon>Agaricomycetidae</taxon>
        <taxon>Agaricales</taxon>
        <taxon>Marasmiineae</taxon>
        <taxon>Mycenaceae</taxon>
        <taxon>Mycena</taxon>
    </lineage>
</organism>
<feature type="chain" id="PRO_5042077305" description="Regulatory P domain-containing protein" evidence="1">
    <location>
        <begin position="19"/>
        <end position="494"/>
    </location>
</feature>
<gene>
    <name evidence="2" type="ORF">GGX14DRAFT_473997</name>
</gene>
<dbReference type="PANTHER" id="PTHR38787:SF3">
    <property type="entry name" value="REGULATORY P DOMAIN-CONTAINING PROTEIN"/>
    <property type="match status" value="1"/>
</dbReference>
<dbReference type="InterPro" id="IPR027589">
    <property type="entry name" value="Choice_anch_B"/>
</dbReference>
<name>A0AAD6Y2I1_9AGAR</name>
<dbReference type="Proteomes" id="UP001219525">
    <property type="component" value="Unassembled WGS sequence"/>
</dbReference>
<proteinExistence type="predicted"/>
<evidence type="ECO:0000256" key="1">
    <source>
        <dbReference type="SAM" id="SignalP"/>
    </source>
</evidence>
<evidence type="ECO:0008006" key="4">
    <source>
        <dbReference type="Google" id="ProtNLM"/>
    </source>
</evidence>
<dbReference type="PANTHER" id="PTHR38787">
    <property type="entry name" value="REGULATORY P DOMAIN-CONTAINING PROTEIN"/>
    <property type="match status" value="1"/>
</dbReference>
<dbReference type="AlphaFoldDB" id="A0AAD6Y2I1"/>
<keyword evidence="3" id="KW-1185">Reference proteome</keyword>